<evidence type="ECO:0000256" key="1">
    <source>
        <dbReference type="ARBA" id="ARBA00001946"/>
    </source>
</evidence>
<keyword evidence="8" id="KW-1185">Reference proteome</keyword>
<evidence type="ECO:0000256" key="6">
    <source>
        <dbReference type="RuleBase" id="RU004466"/>
    </source>
</evidence>
<dbReference type="InterPro" id="IPR000092">
    <property type="entry name" value="Polyprenyl_synt"/>
</dbReference>
<dbReference type="STRING" id="1209989.TepRe1_1494"/>
<dbReference type="EC" id="2.5.1.30" evidence="7"/>
<dbReference type="PANTHER" id="PTHR12001:SF69">
    <property type="entry name" value="ALL TRANS-POLYPRENYL-DIPHOSPHATE SYNTHASE PDSS1"/>
    <property type="match status" value="1"/>
</dbReference>
<dbReference type="GO" id="GO:0008299">
    <property type="term" value="P:isoprenoid biosynthetic process"/>
    <property type="evidence" value="ECO:0007669"/>
    <property type="project" value="InterPro"/>
</dbReference>
<organism evidence="7 8">
    <name type="scientific">Tepidanaerobacter acetatoxydans (strain DSM 21804 / JCM 16047 / Re1)</name>
    <dbReference type="NCBI Taxonomy" id="1209989"/>
    <lineage>
        <taxon>Bacteria</taxon>
        <taxon>Bacillati</taxon>
        <taxon>Bacillota</taxon>
        <taxon>Clostridia</taxon>
        <taxon>Thermosediminibacterales</taxon>
        <taxon>Tepidanaerobacteraceae</taxon>
        <taxon>Tepidanaerobacter</taxon>
    </lineage>
</organism>
<keyword evidence="3 6" id="KW-0808">Transferase</keyword>
<dbReference type="PROSITE" id="PS00723">
    <property type="entry name" value="POLYPRENYL_SYNTHASE_1"/>
    <property type="match status" value="1"/>
</dbReference>
<keyword evidence="5" id="KW-0460">Magnesium</keyword>
<keyword evidence="4" id="KW-0479">Metal-binding</keyword>
<sequence>MCGDMMFKQIVGEIEEELLILEDDLIRAVSTKRKLIEKPLMNMISSGGKRLRPAMLLAAARFGEYDFEIVRPLALSVELIHTATIIHDDIVDDSPIRRGVLSIQSQLGKDVAVYAGDYIFCKVFEILAASTYSNILEQVSKAMSQICEGELKQREDLFDTDLTFKDYLYRIQKKTAILFALSAQMGADVSKAPDKIIKALYSYGINIGMAFQIIDDLLDFTGDYKKLGKPTGSDIREGIITLPVIYALKHSDDRERLQEILKNKNTNEDEMSIAVEIIQKSGGLKYTEHMAERYVQKAKRSIVILPNTPMKKLLEDAPEVIARKCK</sequence>
<dbReference type="AlphaFoldDB" id="F4LVX2"/>
<dbReference type="SFLD" id="SFLDS00005">
    <property type="entry name" value="Isoprenoid_Synthase_Type_I"/>
    <property type="match status" value="1"/>
</dbReference>
<name>F4LVX2_TEPAE</name>
<dbReference type="PROSITE" id="PS00444">
    <property type="entry name" value="POLYPRENYL_SYNTHASE_2"/>
    <property type="match status" value="1"/>
</dbReference>
<evidence type="ECO:0000313" key="7">
    <source>
        <dbReference type="EMBL" id="CDI40759.1"/>
    </source>
</evidence>
<evidence type="ECO:0000256" key="4">
    <source>
        <dbReference type="ARBA" id="ARBA00022723"/>
    </source>
</evidence>
<dbReference type="InterPro" id="IPR008949">
    <property type="entry name" value="Isoprenoid_synthase_dom_sf"/>
</dbReference>
<dbReference type="KEGG" id="tae:TepiRe1_1608"/>
<dbReference type="HOGENOM" id="CLU_014015_2_0_9"/>
<dbReference type="eggNOG" id="COG0142">
    <property type="taxonomic scope" value="Bacteria"/>
</dbReference>
<comment type="similarity">
    <text evidence="2 6">Belongs to the FPP/GGPP synthase family.</text>
</comment>
<evidence type="ECO:0000313" key="8">
    <source>
        <dbReference type="Proteomes" id="UP000010802"/>
    </source>
</evidence>
<comment type="cofactor">
    <cofactor evidence="1">
        <name>Mg(2+)</name>
        <dbReference type="ChEBI" id="CHEBI:18420"/>
    </cofactor>
</comment>
<reference evidence="8" key="1">
    <citation type="journal article" date="2013" name="Genome Announc.">
        <title>First genome sequence of a syntrophic acetate-oxidizing bacterium, Tepidanaerobacter acetatoxydans strain Re1.</title>
        <authorList>
            <person name="Manzoor S."/>
            <person name="Bongcam-Rudloff E."/>
            <person name="Schnurer A."/>
            <person name="Muller B."/>
        </authorList>
    </citation>
    <scope>NUCLEOTIDE SEQUENCE [LARGE SCALE GENOMIC DNA]</scope>
    <source>
        <strain evidence="8">Re1</strain>
    </source>
</reference>
<dbReference type="KEGG" id="tep:TepRe1_1494"/>
<dbReference type="InterPro" id="IPR033749">
    <property type="entry name" value="Polyprenyl_synt_CS"/>
</dbReference>
<dbReference type="Gene3D" id="1.10.600.10">
    <property type="entry name" value="Farnesyl Diphosphate Synthase"/>
    <property type="match status" value="1"/>
</dbReference>
<evidence type="ECO:0000256" key="3">
    <source>
        <dbReference type="ARBA" id="ARBA00022679"/>
    </source>
</evidence>
<gene>
    <name evidence="7" type="ordered locus">TEPIRE1_1608</name>
</gene>
<dbReference type="EMBL" id="HF563609">
    <property type="protein sequence ID" value="CDI40759.1"/>
    <property type="molecule type" value="Genomic_DNA"/>
</dbReference>
<protein>
    <submittedName>
        <fullName evidence="7">Trans-hexaprenyltranstransferase</fullName>
        <ecNumber evidence="7">2.5.1.30</ecNumber>
    </submittedName>
</protein>
<dbReference type="SUPFAM" id="SSF48576">
    <property type="entry name" value="Terpenoid synthases"/>
    <property type="match status" value="1"/>
</dbReference>
<dbReference type="CDD" id="cd00685">
    <property type="entry name" value="Trans_IPPS_HT"/>
    <property type="match status" value="1"/>
</dbReference>
<dbReference type="PANTHER" id="PTHR12001">
    <property type="entry name" value="GERANYLGERANYL PYROPHOSPHATE SYNTHASE"/>
    <property type="match status" value="1"/>
</dbReference>
<dbReference type="GO" id="GO:0046872">
    <property type="term" value="F:metal ion binding"/>
    <property type="evidence" value="ECO:0007669"/>
    <property type="project" value="UniProtKB-KW"/>
</dbReference>
<evidence type="ECO:0000256" key="2">
    <source>
        <dbReference type="ARBA" id="ARBA00006706"/>
    </source>
</evidence>
<accession>F4LVX2</accession>
<dbReference type="GO" id="GO:0000010">
    <property type="term" value="F:heptaprenyl diphosphate synthase activity"/>
    <property type="evidence" value="ECO:0007669"/>
    <property type="project" value="UniProtKB-EC"/>
</dbReference>
<proteinExistence type="inferred from homology"/>
<evidence type="ECO:0000256" key="5">
    <source>
        <dbReference type="ARBA" id="ARBA00022842"/>
    </source>
</evidence>
<dbReference type="Proteomes" id="UP000010802">
    <property type="component" value="Chromosome"/>
</dbReference>
<dbReference type="Pfam" id="PF00348">
    <property type="entry name" value="polyprenyl_synt"/>
    <property type="match status" value="1"/>
</dbReference>